<feature type="domain" description="HTH marR-type" evidence="2">
    <location>
        <begin position="16"/>
        <end position="154"/>
    </location>
</feature>
<dbReference type="SUPFAM" id="SSF46785">
    <property type="entry name" value="Winged helix' DNA-binding domain"/>
    <property type="match status" value="1"/>
</dbReference>
<evidence type="ECO:0000313" key="3">
    <source>
        <dbReference type="EMBL" id="GAA1090524.1"/>
    </source>
</evidence>
<dbReference type="PANTHER" id="PTHR33164">
    <property type="entry name" value="TRANSCRIPTIONAL REGULATOR, MARR FAMILY"/>
    <property type="match status" value="1"/>
</dbReference>
<evidence type="ECO:0000259" key="2">
    <source>
        <dbReference type="PROSITE" id="PS50995"/>
    </source>
</evidence>
<dbReference type="Gene3D" id="1.10.10.10">
    <property type="entry name" value="Winged helix-like DNA-binding domain superfamily/Winged helix DNA-binding domain"/>
    <property type="match status" value="1"/>
</dbReference>
<dbReference type="InterPro" id="IPR036390">
    <property type="entry name" value="WH_DNA-bd_sf"/>
</dbReference>
<protein>
    <submittedName>
        <fullName evidence="3">MarR family winged helix-turn-helix transcriptional regulator</fullName>
    </submittedName>
</protein>
<evidence type="ECO:0000256" key="1">
    <source>
        <dbReference type="SAM" id="MobiDB-lite"/>
    </source>
</evidence>
<proteinExistence type="predicted"/>
<dbReference type="SMART" id="SM00347">
    <property type="entry name" value="HTH_MARR"/>
    <property type="match status" value="1"/>
</dbReference>
<dbReference type="InterPro" id="IPR036388">
    <property type="entry name" value="WH-like_DNA-bd_sf"/>
</dbReference>
<accession>A0ABP4E3C2</accession>
<dbReference type="PANTHER" id="PTHR33164:SF106">
    <property type="entry name" value="TRANSCRIPTIONAL REGULATORY PROTEIN"/>
    <property type="match status" value="1"/>
</dbReference>
<comment type="caution">
    <text evidence="3">The sequence shown here is derived from an EMBL/GenBank/DDBJ whole genome shotgun (WGS) entry which is preliminary data.</text>
</comment>
<dbReference type="Pfam" id="PF12802">
    <property type="entry name" value="MarR_2"/>
    <property type="match status" value="1"/>
</dbReference>
<dbReference type="RefSeq" id="WP_344624814.1">
    <property type="nucleotide sequence ID" value="NZ_BAAALD010000034.1"/>
</dbReference>
<dbReference type="Proteomes" id="UP001499987">
    <property type="component" value="Unassembled WGS sequence"/>
</dbReference>
<name>A0ABP4E3C2_9ACTN</name>
<dbReference type="InterPro" id="IPR039422">
    <property type="entry name" value="MarR/SlyA-like"/>
</dbReference>
<keyword evidence="4" id="KW-1185">Reference proteome</keyword>
<dbReference type="PROSITE" id="PS50995">
    <property type="entry name" value="HTH_MARR_2"/>
    <property type="match status" value="1"/>
</dbReference>
<sequence length="201" mass="21567">MSDQEPTPEAPRPPDSRAFGNLLQGLASEMNLLGHDFAAAQGLHATDVQALLAIMRGSAGVTPGPVTPSRLREELALTSGAVTAVLDRLERAGHIHRSRDAADRRQVQVHYNPGASRMAAAWFAPVAACTDEVAAGFSPDELRTVARFLGRMTTGLEELRRTRREDAQDAQDARGVQDPRDGARTGPDSEPPSSHMTNRNG</sequence>
<feature type="compositionally biased region" description="Basic and acidic residues" evidence="1">
    <location>
        <begin position="158"/>
        <end position="183"/>
    </location>
</feature>
<gene>
    <name evidence="3" type="ORF">GCM10009663_37820</name>
</gene>
<feature type="compositionally biased region" description="Polar residues" evidence="1">
    <location>
        <begin position="191"/>
        <end position="201"/>
    </location>
</feature>
<reference evidence="4" key="1">
    <citation type="journal article" date="2019" name="Int. J. Syst. Evol. Microbiol.">
        <title>The Global Catalogue of Microorganisms (GCM) 10K type strain sequencing project: providing services to taxonomists for standard genome sequencing and annotation.</title>
        <authorList>
            <consortium name="The Broad Institute Genomics Platform"/>
            <consortium name="The Broad Institute Genome Sequencing Center for Infectious Disease"/>
            <person name="Wu L."/>
            <person name="Ma J."/>
        </authorList>
    </citation>
    <scope>NUCLEOTIDE SEQUENCE [LARGE SCALE GENOMIC DNA]</scope>
    <source>
        <strain evidence="4">JCM 13002</strain>
    </source>
</reference>
<organism evidence="3 4">
    <name type="scientific">Kitasatospora arboriphila</name>
    <dbReference type="NCBI Taxonomy" id="258052"/>
    <lineage>
        <taxon>Bacteria</taxon>
        <taxon>Bacillati</taxon>
        <taxon>Actinomycetota</taxon>
        <taxon>Actinomycetes</taxon>
        <taxon>Kitasatosporales</taxon>
        <taxon>Streptomycetaceae</taxon>
        <taxon>Kitasatospora</taxon>
    </lineage>
</organism>
<evidence type="ECO:0000313" key="4">
    <source>
        <dbReference type="Proteomes" id="UP001499987"/>
    </source>
</evidence>
<feature type="region of interest" description="Disordered" evidence="1">
    <location>
        <begin position="158"/>
        <end position="201"/>
    </location>
</feature>
<dbReference type="PRINTS" id="PR00598">
    <property type="entry name" value="HTHMARR"/>
</dbReference>
<dbReference type="EMBL" id="BAAALD010000034">
    <property type="protein sequence ID" value="GAA1090524.1"/>
    <property type="molecule type" value="Genomic_DNA"/>
</dbReference>
<dbReference type="InterPro" id="IPR000835">
    <property type="entry name" value="HTH_MarR-typ"/>
</dbReference>